<evidence type="ECO:0000256" key="1">
    <source>
        <dbReference type="SAM" id="Phobius"/>
    </source>
</evidence>
<keyword evidence="1" id="KW-0812">Transmembrane</keyword>
<proteinExistence type="predicted"/>
<evidence type="ECO:0000313" key="3">
    <source>
        <dbReference type="Proteomes" id="UP000186922"/>
    </source>
</evidence>
<dbReference type="Proteomes" id="UP000186922">
    <property type="component" value="Unassembled WGS sequence"/>
</dbReference>
<sequence length="76" mass="8502">MPKPQLMVLLHPPSRLPVCRIDPFSTQPCGVIIPEPSTVAAYPLCLITFPVSISGFLLIMMYVHDDEHFAHLPKHP</sequence>
<comment type="caution">
    <text evidence="2">The sequence shown here is derived from an EMBL/GenBank/DDBJ whole genome shotgun (WGS) entry which is preliminary data.</text>
</comment>
<accession>A0A1D1VJN7</accession>
<feature type="transmembrane region" description="Helical" evidence="1">
    <location>
        <begin position="40"/>
        <end position="63"/>
    </location>
</feature>
<keyword evidence="3" id="KW-1185">Reference proteome</keyword>
<protein>
    <submittedName>
        <fullName evidence="2">Uncharacterized protein</fullName>
    </submittedName>
</protein>
<gene>
    <name evidence="2" type="primary">RvY_12486-1</name>
    <name evidence="2" type="synonym">RvY_12486.1</name>
    <name evidence="2" type="ORF">RvY_12486</name>
</gene>
<dbReference type="AlphaFoldDB" id="A0A1D1VJN7"/>
<reference evidence="2 3" key="1">
    <citation type="journal article" date="2016" name="Nat. Commun.">
        <title>Extremotolerant tardigrade genome and improved radiotolerance of human cultured cells by tardigrade-unique protein.</title>
        <authorList>
            <person name="Hashimoto T."/>
            <person name="Horikawa D.D."/>
            <person name="Saito Y."/>
            <person name="Kuwahara H."/>
            <person name="Kozuka-Hata H."/>
            <person name="Shin-I T."/>
            <person name="Minakuchi Y."/>
            <person name="Ohishi K."/>
            <person name="Motoyama A."/>
            <person name="Aizu T."/>
            <person name="Enomoto A."/>
            <person name="Kondo K."/>
            <person name="Tanaka S."/>
            <person name="Hara Y."/>
            <person name="Koshikawa S."/>
            <person name="Sagara H."/>
            <person name="Miura T."/>
            <person name="Yokobori S."/>
            <person name="Miyagawa K."/>
            <person name="Suzuki Y."/>
            <person name="Kubo T."/>
            <person name="Oyama M."/>
            <person name="Kohara Y."/>
            <person name="Fujiyama A."/>
            <person name="Arakawa K."/>
            <person name="Katayama T."/>
            <person name="Toyoda A."/>
            <person name="Kunieda T."/>
        </authorList>
    </citation>
    <scope>NUCLEOTIDE SEQUENCE [LARGE SCALE GENOMIC DNA]</scope>
    <source>
        <strain evidence="2 3">YOKOZUNA-1</strain>
    </source>
</reference>
<evidence type="ECO:0000313" key="2">
    <source>
        <dbReference type="EMBL" id="GAV01842.1"/>
    </source>
</evidence>
<keyword evidence="1" id="KW-0472">Membrane</keyword>
<keyword evidence="1" id="KW-1133">Transmembrane helix</keyword>
<organism evidence="2 3">
    <name type="scientific">Ramazzottius varieornatus</name>
    <name type="common">Water bear</name>
    <name type="synonym">Tardigrade</name>
    <dbReference type="NCBI Taxonomy" id="947166"/>
    <lineage>
        <taxon>Eukaryota</taxon>
        <taxon>Metazoa</taxon>
        <taxon>Ecdysozoa</taxon>
        <taxon>Tardigrada</taxon>
        <taxon>Eutardigrada</taxon>
        <taxon>Parachela</taxon>
        <taxon>Hypsibioidea</taxon>
        <taxon>Ramazzottiidae</taxon>
        <taxon>Ramazzottius</taxon>
    </lineage>
</organism>
<name>A0A1D1VJN7_RAMVA</name>
<dbReference type="EMBL" id="BDGG01000007">
    <property type="protein sequence ID" value="GAV01842.1"/>
    <property type="molecule type" value="Genomic_DNA"/>
</dbReference>